<sequence>MSASTFRVEHPITGARPAEQDNAATARVVLPRFPSLTSTVPKELVHRASVAEVMLTDWEREDDTHFTVAAQWPRRHGFFDTVDGCHDPLLIAETVRQAGILLAHAEFDVPIDHQFLMWDLEVDLTPEHLLVGATPASLDIAIACTDIKRRGSNLSGLHFTAVIHREGQVAATGSATFTCTSPAVYRRLRAARIKDGVPTPLALTSPTAPQTVGRLSPTDVVLSPVPEPGCWQLRVDTRHPVLFDHPVDHVPGMALLEAVRQATSAFLGRACLPVGITTEFICYAELDAPCLIEVCSLPRHTDGKERVLVTGRQNGKIVFTSAVTVAPAATSASASA</sequence>
<evidence type="ECO:0000259" key="1">
    <source>
        <dbReference type="Pfam" id="PF03756"/>
    </source>
</evidence>
<protein>
    <submittedName>
        <fullName evidence="2">ScbA/BarX family gamma-butyrolactone biosynthesis protein</fullName>
    </submittedName>
</protein>
<dbReference type="RefSeq" id="WP_336542291.1">
    <property type="nucleotide sequence ID" value="NZ_JBBAYL010000011.1"/>
</dbReference>
<organism evidence="2 3">
    <name type="scientific">Streptomyces brasiliscabiei</name>
    <dbReference type="NCBI Taxonomy" id="2736302"/>
    <lineage>
        <taxon>Bacteria</taxon>
        <taxon>Bacillati</taxon>
        <taxon>Actinomycetota</taxon>
        <taxon>Actinomycetes</taxon>
        <taxon>Kitasatosporales</taxon>
        <taxon>Streptomycetaceae</taxon>
        <taxon>Streptomyces</taxon>
    </lineage>
</organism>
<proteinExistence type="predicted"/>
<dbReference type="Proteomes" id="UP001365781">
    <property type="component" value="Unassembled WGS sequence"/>
</dbReference>
<evidence type="ECO:0000313" key="3">
    <source>
        <dbReference type="Proteomes" id="UP001365781"/>
    </source>
</evidence>
<dbReference type="Pfam" id="PF03756">
    <property type="entry name" value="AfsA"/>
    <property type="match status" value="2"/>
</dbReference>
<feature type="domain" description="A-factor biosynthesis hotdog" evidence="1">
    <location>
        <begin position="212"/>
        <end position="319"/>
    </location>
</feature>
<dbReference type="InterPro" id="IPR047757">
    <property type="entry name" value="AfsA-like"/>
</dbReference>
<dbReference type="NCBIfam" id="NF041195">
    <property type="entry name" value="ScbA_BarX_GamBu"/>
    <property type="match status" value="1"/>
</dbReference>
<keyword evidence="3" id="KW-1185">Reference proteome</keyword>
<reference evidence="2 3" key="1">
    <citation type="submission" date="2024-03" db="EMBL/GenBank/DDBJ databases">
        <title>First Report of Pectobacterium brasiliscabiei causing potato scab in china.</title>
        <authorList>
            <person name="Handique U."/>
        </authorList>
    </citation>
    <scope>NUCLEOTIDE SEQUENCE [LARGE SCALE GENOMIC DNA]</scope>
    <source>
        <strain evidence="2 3">ZRIMU1503</strain>
    </source>
</reference>
<gene>
    <name evidence="2" type="ORF">WB403_30085</name>
</gene>
<name>A0ABU8GMR0_9ACTN</name>
<evidence type="ECO:0000313" key="2">
    <source>
        <dbReference type="EMBL" id="MEI5613405.1"/>
    </source>
</evidence>
<dbReference type="EMBL" id="JBBAYM010000022">
    <property type="protein sequence ID" value="MEI5613405.1"/>
    <property type="molecule type" value="Genomic_DNA"/>
</dbReference>
<accession>A0ABU8GMR0</accession>
<feature type="domain" description="A-factor biosynthesis hotdog" evidence="1">
    <location>
        <begin position="44"/>
        <end position="179"/>
    </location>
</feature>
<comment type="caution">
    <text evidence="2">The sequence shown here is derived from an EMBL/GenBank/DDBJ whole genome shotgun (WGS) entry which is preliminary data.</text>
</comment>
<dbReference type="InterPro" id="IPR005509">
    <property type="entry name" value="AfsA_hotdog_dom"/>
</dbReference>